<protein>
    <submittedName>
        <fullName evidence="1">Uncharacterized protein</fullName>
    </submittedName>
</protein>
<reference evidence="1" key="1">
    <citation type="submission" date="2023-10" db="EMBL/GenBank/DDBJ databases">
        <title>Amphibacter perezi, gen. nov., sp. nov. a novel taxa of the family Comamonadaceae, class Betaproteobacteria isolated from the skin microbiota of Pelophylax perezi from different populations.</title>
        <authorList>
            <person name="Costa S."/>
            <person name="Proenca D.N."/>
            <person name="Lopes I."/>
            <person name="Morais P.V."/>
        </authorList>
    </citation>
    <scope>NUCLEOTIDE SEQUENCE</scope>
    <source>
        <strain evidence="1">SL12-8</strain>
    </source>
</reference>
<name>A0ACC6NZZ5_9BURK</name>
<dbReference type="EMBL" id="JAWDIE010000004">
    <property type="protein sequence ID" value="MEJ7137505.1"/>
    <property type="molecule type" value="Genomic_DNA"/>
</dbReference>
<organism evidence="1 2">
    <name type="scientific">Amphibiibacter pelophylacis</name>
    <dbReference type="NCBI Taxonomy" id="1799477"/>
    <lineage>
        <taxon>Bacteria</taxon>
        <taxon>Pseudomonadati</taxon>
        <taxon>Pseudomonadota</taxon>
        <taxon>Betaproteobacteria</taxon>
        <taxon>Burkholderiales</taxon>
        <taxon>Sphaerotilaceae</taxon>
        <taxon>Amphibiibacter</taxon>
    </lineage>
</organism>
<sequence length="418" mass="45394">MTATDRPDPVHCAVRSVYAYAFDVAETGVDAMADHLRGSGFNGLTLALSYHAGKFLRPQSRSSAVVFPQDGVVYFDPDRARYGELTPQPHSEAAVRSVARAWQDSVATQGLALHAWTVLLHNSRLGALHPQYTARNALGDGYVYSLCPSHAAVREYAVALCADIARLEPASLVLETPGWLPYAHGYHHEFAQVRSNPWLEQQLGLCFCPACVRLGQARGLDAPALRARTAQRIQRYLHAPVDAPADMAQAWLQADLVADPELAAWHRLRQETVTALVADIRAALPARVALGVIPSVQRPSSLAYLEGSDWAALARTADWVEVPFYEPDAARVAADAWDVCCRVGEDAVRQRRVRAILRPGPPDLGDGREVAQALEALAQAGIADVSFYNHGLLRAAHWQRLAATLRGHAPATVLGVSP</sequence>
<evidence type="ECO:0000313" key="1">
    <source>
        <dbReference type="EMBL" id="MEJ7137505.1"/>
    </source>
</evidence>
<dbReference type="Proteomes" id="UP001364695">
    <property type="component" value="Unassembled WGS sequence"/>
</dbReference>
<gene>
    <name evidence="1" type="ORF">RV045_03550</name>
</gene>
<accession>A0ACC6NZZ5</accession>
<comment type="caution">
    <text evidence="1">The sequence shown here is derived from an EMBL/GenBank/DDBJ whole genome shotgun (WGS) entry which is preliminary data.</text>
</comment>
<keyword evidence="2" id="KW-1185">Reference proteome</keyword>
<evidence type="ECO:0000313" key="2">
    <source>
        <dbReference type="Proteomes" id="UP001364695"/>
    </source>
</evidence>
<proteinExistence type="predicted"/>